<name>A0A1H7J956_9GAMM</name>
<protein>
    <submittedName>
        <fullName evidence="3">D-amino-acid dehydrogenase</fullName>
    </submittedName>
</protein>
<gene>
    <name evidence="3" type="ORF">SAMN05216262_102165</name>
</gene>
<sequence length="438" mass="48106">MKNNQNSSNPQTKHVAVIGAGIVGVNCALELQSLGFQVTLIDPEGIGEGCSKGNAGHFATEQVFPLAEVNLLWQFPKLLLDPLGPMALSPRYFVKALPWFWQFMTNMLASKRARNTAALQALNKNAIAYYQPLLRAANAEHLLTCNGSLLVFESSNRQDAVAMLEKYQQAGVAVKLLDREQTLLLEPNLSKKINFALYFTEVAHTANPYEICQVLAAQAKQLGMTFLAAKVSHIHYGDDKINLEFCPQHMAQQSSALSEQSFDHLVIATGAWSQSLLAQLGYKLPIEAERGYSLDLSPTTKDSLTRPVASAERKFIITPMAHGLRLAGTVEFAGLKQKANMKRAHMLYKNALHLLDDIPKLAQKNAAEQAGWLGCRPSLPDSLPVIGRAPNHPNIQFALGHQHLGLTLGAITGKLIGQELTNQRPDIDLQPYSISRFN</sequence>
<evidence type="ECO:0000256" key="1">
    <source>
        <dbReference type="ARBA" id="ARBA00023002"/>
    </source>
</evidence>
<dbReference type="AlphaFoldDB" id="A0A1H7J956"/>
<dbReference type="PANTHER" id="PTHR13847">
    <property type="entry name" value="SARCOSINE DEHYDROGENASE-RELATED"/>
    <property type="match status" value="1"/>
</dbReference>
<dbReference type="Gene3D" id="3.50.50.60">
    <property type="entry name" value="FAD/NAD(P)-binding domain"/>
    <property type="match status" value="2"/>
</dbReference>
<organism evidence="3 4">
    <name type="scientific">Colwellia chukchiensis</name>
    <dbReference type="NCBI Taxonomy" id="641665"/>
    <lineage>
        <taxon>Bacteria</taxon>
        <taxon>Pseudomonadati</taxon>
        <taxon>Pseudomonadota</taxon>
        <taxon>Gammaproteobacteria</taxon>
        <taxon>Alteromonadales</taxon>
        <taxon>Colwelliaceae</taxon>
        <taxon>Colwellia</taxon>
    </lineage>
</organism>
<dbReference type="STRING" id="641665.GCA_002104455_01768"/>
<dbReference type="Gene3D" id="3.30.9.10">
    <property type="entry name" value="D-Amino Acid Oxidase, subunit A, domain 2"/>
    <property type="match status" value="1"/>
</dbReference>
<dbReference type="PANTHER" id="PTHR13847:SF289">
    <property type="entry name" value="GLYCINE OXIDASE"/>
    <property type="match status" value="1"/>
</dbReference>
<dbReference type="RefSeq" id="WP_085283642.1">
    <property type="nucleotide sequence ID" value="NZ_FOBI01000002.1"/>
</dbReference>
<evidence type="ECO:0000313" key="4">
    <source>
        <dbReference type="Proteomes" id="UP000199297"/>
    </source>
</evidence>
<feature type="domain" description="FAD dependent oxidoreductase" evidence="2">
    <location>
        <begin position="14"/>
        <end position="417"/>
    </location>
</feature>
<accession>A0A1H7J956</accession>
<dbReference type="InterPro" id="IPR036188">
    <property type="entry name" value="FAD/NAD-bd_sf"/>
</dbReference>
<dbReference type="Proteomes" id="UP000199297">
    <property type="component" value="Unassembled WGS sequence"/>
</dbReference>
<proteinExistence type="predicted"/>
<evidence type="ECO:0000313" key="3">
    <source>
        <dbReference type="EMBL" id="SEK70822.1"/>
    </source>
</evidence>
<evidence type="ECO:0000259" key="2">
    <source>
        <dbReference type="Pfam" id="PF01266"/>
    </source>
</evidence>
<reference evidence="4" key="1">
    <citation type="submission" date="2016-10" db="EMBL/GenBank/DDBJ databases">
        <authorList>
            <person name="Varghese N."/>
            <person name="Submissions S."/>
        </authorList>
    </citation>
    <scope>NUCLEOTIDE SEQUENCE [LARGE SCALE GENOMIC DNA]</scope>
    <source>
        <strain evidence="4">CGMCC 1.9127</strain>
    </source>
</reference>
<dbReference type="GO" id="GO:0016491">
    <property type="term" value="F:oxidoreductase activity"/>
    <property type="evidence" value="ECO:0007669"/>
    <property type="project" value="UniProtKB-KW"/>
</dbReference>
<dbReference type="EMBL" id="FOBI01000002">
    <property type="protein sequence ID" value="SEK70822.1"/>
    <property type="molecule type" value="Genomic_DNA"/>
</dbReference>
<dbReference type="SUPFAM" id="SSF54373">
    <property type="entry name" value="FAD-linked reductases, C-terminal domain"/>
    <property type="match status" value="1"/>
</dbReference>
<dbReference type="InterPro" id="IPR006076">
    <property type="entry name" value="FAD-dep_OxRdtase"/>
</dbReference>
<dbReference type="OrthoDB" id="9805337at2"/>
<dbReference type="Pfam" id="PF01266">
    <property type="entry name" value="DAO"/>
    <property type="match status" value="1"/>
</dbReference>
<dbReference type="GO" id="GO:0005737">
    <property type="term" value="C:cytoplasm"/>
    <property type="evidence" value="ECO:0007669"/>
    <property type="project" value="TreeGrafter"/>
</dbReference>
<dbReference type="SUPFAM" id="SSF51905">
    <property type="entry name" value="FAD/NAD(P)-binding domain"/>
    <property type="match status" value="1"/>
</dbReference>
<keyword evidence="4" id="KW-1185">Reference proteome</keyword>
<keyword evidence="1" id="KW-0560">Oxidoreductase</keyword>